<protein>
    <submittedName>
        <fullName evidence="10">Efflux ABC transporter, permease protein</fullName>
    </submittedName>
</protein>
<comment type="subcellular location">
    <subcellularLocation>
        <location evidence="1">Cell membrane</location>
        <topology evidence="1">Multi-pass membrane protein</topology>
    </subcellularLocation>
</comment>
<feature type="transmembrane region" description="Helical" evidence="8">
    <location>
        <begin position="459"/>
        <end position="480"/>
    </location>
</feature>
<evidence type="ECO:0000256" key="6">
    <source>
        <dbReference type="ARBA" id="ARBA00038076"/>
    </source>
</evidence>
<organism evidence="10 11">
    <name type="scientific">Bifidobacterium [indicum] DSM 20214 = LMG 11587</name>
    <dbReference type="NCBI Taxonomy" id="1341694"/>
    <lineage>
        <taxon>Bacteria</taxon>
        <taxon>Bacillati</taxon>
        <taxon>Actinomycetota</taxon>
        <taxon>Actinomycetes</taxon>
        <taxon>Bifidobacteriales</taxon>
        <taxon>Bifidobacteriaceae</taxon>
        <taxon>Bifidobacterium</taxon>
    </lineage>
</organism>
<dbReference type="Proteomes" id="UP000028569">
    <property type="component" value="Chromosome"/>
</dbReference>
<evidence type="ECO:0000256" key="5">
    <source>
        <dbReference type="ARBA" id="ARBA00023136"/>
    </source>
</evidence>
<feature type="compositionally biased region" description="Low complexity" evidence="7">
    <location>
        <begin position="194"/>
        <end position="225"/>
    </location>
</feature>
<feature type="region of interest" description="Disordered" evidence="7">
    <location>
        <begin position="193"/>
        <end position="277"/>
    </location>
</feature>
<gene>
    <name evidence="10" type="ORF">BINDI_1324</name>
</gene>
<dbReference type="GO" id="GO:0005886">
    <property type="term" value="C:plasma membrane"/>
    <property type="evidence" value="ECO:0007669"/>
    <property type="project" value="UniProtKB-SubCell"/>
</dbReference>
<feature type="transmembrane region" description="Helical" evidence="8">
    <location>
        <begin position="427"/>
        <end position="447"/>
    </location>
</feature>
<dbReference type="HOGENOM" id="CLU_000604_8_4_11"/>
<evidence type="ECO:0000256" key="2">
    <source>
        <dbReference type="ARBA" id="ARBA00022475"/>
    </source>
</evidence>
<evidence type="ECO:0000313" key="11">
    <source>
        <dbReference type="Proteomes" id="UP000028569"/>
    </source>
</evidence>
<evidence type="ECO:0000256" key="4">
    <source>
        <dbReference type="ARBA" id="ARBA00022989"/>
    </source>
</evidence>
<dbReference type="PANTHER" id="PTHR30572:SF4">
    <property type="entry name" value="ABC TRANSPORTER PERMEASE YTRF"/>
    <property type="match status" value="1"/>
</dbReference>
<feature type="transmembrane region" description="Helical" evidence="8">
    <location>
        <begin position="374"/>
        <end position="398"/>
    </location>
</feature>
<evidence type="ECO:0000256" key="7">
    <source>
        <dbReference type="SAM" id="MobiDB-lite"/>
    </source>
</evidence>
<dbReference type="Pfam" id="PF02687">
    <property type="entry name" value="FtsX"/>
    <property type="match status" value="1"/>
</dbReference>
<dbReference type="KEGG" id="bii:BINDI_1324"/>
<dbReference type="InterPro" id="IPR050250">
    <property type="entry name" value="Macrolide_Exporter_MacB"/>
</dbReference>
<evidence type="ECO:0000256" key="3">
    <source>
        <dbReference type="ARBA" id="ARBA00022692"/>
    </source>
</evidence>
<keyword evidence="3 8" id="KW-0812">Transmembrane</keyword>
<feature type="compositionally biased region" description="Low complexity" evidence="7">
    <location>
        <begin position="261"/>
        <end position="273"/>
    </location>
</feature>
<feature type="domain" description="ABC3 transporter permease C-terminal" evidence="9">
    <location>
        <begin position="377"/>
        <end position="491"/>
    </location>
</feature>
<feature type="region of interest" description="Disordered" evidence="7">
    <location>
        <begin position="1"/>
        <end position="24"/>
    </location>
</feature>
<name>A0A087VW79_9BIFI</name>
<accession>A0A087VW79</accession>
<dbReference type="InterPro" id="IPR003838">
    <property type="entry name" value="ABC3_permease_C"/>
</dbReference>
<keyword evidence="11" id="KW-1185">Reference proteome</keyword>
<dbReference type="PANTHER" id="PTHR30572">
    <property type="entry name" value="MEMBRANE COMPONENT OF TRANSPORTER-RELATED"/>
    <property type="match status" value="1"/>
</dbReference>
<sequence length="498" mass="52316">MADDSKQGGGMTDQSGRSAHRHAPMTNTRMFLTMLFGAVFRRRSRASMAVVASMVGAATLFCLAAVCLEVPRQMNQEMRAYGANLVVTPIQQAGQSRQGIEPGMVSHTTEMVTAKAPARHATYRYESVRVNAGSHMMAGIDAEQVRQLNHHWNVDGEWPKVGSVMVGRDLADALGLKPGSRITVSYRASDNADDAPVAGAAAGAEQSDAQQTADAQAESHSASGASSGGSGHMHGMAGMPDNSGQSNEQAQAGNSPGNREAQAQSLAQQGSQAPVDESIAKDAQESGMELRVGGIVDTGGSEDQIIYASLLDMEALTGAKRGSDVIEYSVDAMGSDLSAIAKSINEMTSMGVTARTVARITSGDTHTITMLQTLFWLVSIVVLVLTFVGVGTTMASIVSQRRSEIGLRKALGASSGSIGAEFCAESALYGFLGGLIGTALGYLFARLLCTSVFQRSLGFSWWLALTSVLLSIAISVVASIRPVHRASRIDPALVLREE</sequence>
<evidence type="ECO:0000259" key="9">
    <source>
        <dbReference type="Pfam" id="PF02687"/>
    </source>
</evidence>
<evidence type="ECO:0000256" key="1">
    <source>
        <dbReference type="ARBA" id="ARBA00004651"/>
    </source>
</evidence>
<keyword evidence="5 8" id="KW-0472">Membrane</keyword>
<comment type="similarity">
    <text evidence="6">Belongs to the ABC-4 integral membrane protein family.</text>
</comment>
<feature type="compositionally biased region" description="Polar residues" evidence="7">
    <location>
        <begin position="242"/>
        <end position="257"/>
    </location>
</feature>
<dbReference type="GO" id="GO:0022857">
    <property type="term" value="F:transmembrane transporter activity"/>
    <property type="evidence" value="ECO:0007669"/>
    <property type="project" value="TreeGrafter"/>
</dbReference>
<proteinExistence type="inferred from homology"/>
<keyword evidence="4 8" id="KW-1133">Transmembrane helix</keyword>
<dbReference type="AlphaFoldDB" id="A0A087VW79"/>
<keyword evidence="2" id="KW-1003">Cell membrane</keyword>
<feature type="transmembrane region" description="Helical" evidence="8">
    <location>
        <begin position="46"/>
        <end position="66"/>
    </location>
</feature>
<dbReference type="EMBL" id="CP006018">
    <property type="protein sequence ID" value="AIC92578.1"/>
    <property type="molecule type" value="Genomic_DNA"/>
</dbReference>
<evidence type="ECO:0000256" key="8">
    <source>
        <dbReference type="SAM" id="Phobius"/>
    </source>
</evidence>
<reference evidence="10 11" key="1">
    <citation type="journal article" date="2014" name="Appl. Environ. Microbiol.">
        <title>Genomic encyclopedia of type strains of the genus Bifidobacterium.</title>
        <authorList>
            <person name="Milani C."/>
            <person name="Lugli G.A."/>
            <person name="Duranti S."/>
            <person name="Turroni F."/>
            <person name="Bottacini F."/>
            <person name="Mangifesta M."/>
            <person name="Sanchez B."/>
            <person name="Viappiani A."/>
            <person name="Mancabelli L."/>
            <person name="Taminiau B."/>
            <person name="Delcenserie V."/>
            <person name="Barrangou R."/>
            <person name="Margolles A."/>
            <person name="van Sinderen D."/>
            <person name="Ventura M."/>
        </authorList>
    </citation>
    <scope>NUCLEOTIDE SEQUENCE [LARGE SCALE GENOMIC DNA]</scope>
    <source>
        <strain evidence="10 11">LMG 11587</strain>
    </source>
</reference>
<evidence type="ECO:0000313" key="10">
    <source>
        <dbReference type="EMBL" id="AIC92578.1"/>
    </source>
</evidence>